<organism evidence="2 3">
    <name type="scientific">Asbolus verrucosus</name>
    <name type="common">Desert ironclad beetle</name>
    <dbReference type="NCBI Taxonomy" id="1661398"/>
    <lineage>
        <taxon>Eukaryota</taxon>
        <taxon>Metazoa</taxon>
        <taxon>Ecdysozoa</taxon>
        <taxon>Arthropoda</taxon>
        <taxon>Hexapoda</taxon>
        <taxon>Insecta</taxon>
        <taxon>Pterygota</taxon>
        <taxon>Neoptera</taxon>
        <taxon>Endopterygota</taxon>
        <taxon>Coleoptera</taxon>
        <taxon>Polyphaga</taxon>
        <taxon>Cucujiformia</taxon>
        <taxon>Tenebrionidae</taxon>
        <taxon>Pimeliinae</taxon>
        <taxon>Asbolus</taxon>
    </lineage>
</organism>
<reference evidence="2 3" key="1">
    <citation type="submission" date="2017-03" db="EMBL/GenBank/DDBJ databases">
        <title>Genome of the blue death feigning beetle - Asbolus verrucosus.</title>
        <authorList>
            <person name="Rider S.D."/>
        </authorList>
    </citation>
    <scope>NUCLEOTIDE SEQUENCE [LARGE SCALE GENOMIC DNA]</scope>
    <source>
        <strain evidence="2">Butters</strain>
        <tissue evidence="2">Head and leg muscle</tissue>
    </source>
</reference>
<evidence type="ECO:0000313" key="3">
    <source>
        <dbReference type="Proteomes" id="UP000292052"/>
    </source>
</evidence>
<protein>
    <submittedName>
        <fullName evidence="2">Uncharacterized protein</fullName>
    </submittedName>
</protein>
<dbReference type="OrthoDB" id="6700442at2759"/>
<dbReference type="Proteomes" id="UP000292052">
    <property type="component" value="Unassembled WGS sequence"/>
</dbReference>
<name>A0A482VV82_ASBVE</name>
<sequence length="194" mass="22876">MKWKNEIPNKTEFMKINSFNFIEYEKFHSELVHEKNVGKIQRFPPDEISQRKEAEKTTRSHDNLEAIDAENDKQTKESRTMSETITLTKSKTDFNGSTPKRYTTKCFIKPVTTPFWYTESLFLNIGSTKRKYAEKMFFKEKLVPFHWSENMETEVKTGPKCIYSELIIPCDEPEDNVHYISLEPQQRAAKSTDL</sequence>
<evidence type="ECO:0000313" key="2">
    <source>
        <dbReference type="EMBL" id="RZC36553.1"/>
    </source>
</evidence>
<accession>A0A482VV82</accession>
<feature type="region of interest" description="Disordered" evidence="1">
    <location>
        <begin position="42"/>
        <end position="82"/>
    </location>
</feature>
<proteinExistence type="predicted"/>
<evidence type="ECO:0000256" key="1">
    <source>
        <dbReference type="SAM" id="MobiDB-lite"/>
    </source>
</evidence>
<dbReference type="AlphaFoldDB" id="A0A482VV82"/>
<feature type="compositionally biased region" description="Basic and acidic residues" evidence="1">
    <location>
        <begin position="44"/>
        <end position="80"/>
    </location>
</feature>
<keyword evidence="3" id="KW-1185">Reference proteome</keyword>
<comment type="caution">
    <text evidence="2">The sequence shown here is derived from an EMBL/GenBank/DDBJ whole genome shotgun (WGS) entry which is preliminary data.</text>
</comment>
<dbReference type="EMBL" id="QDEB01060813">
    <property type="protein sequence ID" value="RZC36553.1"/>
    <property type="molecule type" value="Genomic_DNA"/>
</dbReference>
<gene>
    <name evidence="2" type="ORF">BDFB_009170</name>
</gene>